<evidence type="ECO:0000313" key="6">
    <source>
        <dbReference type="Proteomes" id="UP001159042"/>
    </source>
</evidence>
<feature type="compositionally biased region" description="Basic and acidic residues" evidence="3">
    <location>
        <begin position="644"/>
        <end position="691"/>
    </location>
</feature>
<accession>A0AAV8W393</accession>
<feature type="compositionally biased region" description="Basic and acidic residues" evidence="3">
    <location>
        <begin position="13"/>
        <end position="23"/>
    </location>
</feature>
<feature type="region of interest" description="Disordered" evidence="3">
    <location>
        <begin position="770"/>
        <end position="794"/>
    </location>
</feature>
<feature type="domain" description="RRM" evidence="4">
    <location>
        <begin position="552"/>
        <end position="629"/>
    </location>
</feature>
<dbReference type="EMBL" id="JANEYG010000012">
    <property type="protein sequence ID" value="KAJ8920968.1"/>
    <property type="molecule type" value="Genomic_DNA"/>
</dbReference>
<evidence type="ECO:0000313" key="5">
    <source>
        <dbReference type="EMBL" id="KAJ8920968.1"/>
    </source>
</evidence>
<feature type="compositionally biased region" description="Basic and acidic residues" evidence="3">
    <location>
        <begin position="269"/>
        <end position="281"/>
    </location>
</feature>
<dbReference type="InterPro" id="IPR032552">
    <property type="entry name" value="RSB_motif"/>
</dbReference>
<comment type="caution">
    <text evidence="5">The sequence shown here is derived from an EMBL/GenBank/DDBJ whole genome shotgun (WGS) entry which is preliminary data.</text>
</comment>
<evidence type="ECO:0000256" key="1">
    <source>
        <dbReference type="ARBA" id="ARBA00022884"/>
    </source>
</evidence>
<feature type="compositionally biased region" description="Basic and acidic residues" evidence="3">
    <location>
        <begin position="129"/>
        <end position="142"/>
    </location>
</feature>
<dbReference type="Gene3D" id="3.30.70.330">
    <property type="match status" value="1"/>
</dbReference>
<dbReference type="Pfam" id="PF00076">
    <property type="entry name" value="RRM_1"/>
    <property type="match status" value="1"/>
</dbReference>
<dbReference type="GO" id="GO:0061574">
    <property type="term" value="C:ASAP complex"/>
    <property type="evidence" value="ECO:0007669"/>
    <property type="project" value="TreeGrafter"/>
</dbReference>
<keyword evidence="1 2" id="KW-0694">RNA-binding</keyword>
<feature type="compositionally biased region" description="Basic and acidic residues" evidence="3">
    <location>
        <begin position="371"/>
        <end position="390"/>
    </location>
</feature>
<evidence type="ECO:0000256" key="3">
    <source>
        <dbReference type="SAM" id="MobiDB-lite"/>
    </source>
</evidence>
<dbReference type="InterPro" id="IPR035979">
    <property type="entry name" value="RBD_domain_sf"/>
</dbReference>
<dbReference type="GO" id="GO:0008380">
    <property type="term" value="P:RNA splicing"/>
    <property type="evidence" value="ECO:0007669"/>
    <property type="project" value="TreeGrafter"/>
</dbReference>
<dbReference type="InterPro" id="IPR052793">
    <property type="entry name" value="EJC-associated_protein"/>
</dbReference>
<proteinExistence type="predicted"/>
<dbReference type="Proteomes" id="UP001159042">
    <property type="component" value="Unassembled WGS sequence"/>
</dbReference>
<feature type="region of interest" description="Disordered" evidence="3">
    <location>
        <begin position="1"/>
        <end position="404"/>
    </location>
</feature>
<feature type="compositionally biased region" description="Polar residues" evidence="3">
    <location>
        <begin position="91"/>
        <end position="101"/>
    </location>
</feature>
<evidence type="ECO:0000259" key="4">
    <source>
        <dbReference type="PROSITE" id="PS50102"/>
    </source>
</evidence>
<dbReference type="InterPro" id="IPR012677">
    <property type="entry name" value="Nucleotide-bd_a/b_plait_sf"/>
</dbReference>
<organism evidence="5 6">
    <name type="scientific">Exocentrus adspersus</name>
    <dbReference type="NCBI Taxonomy" id="1586481"/>
    <lineage>
        <taxon>Eukaryota</taxon>
        <taxon>Metazoa</taxon>
        <taxon>Ecdysozoa</taxon>
        <taxon>Arthropoda</taxon>
        <taxon>Hexapoda</taxon>
        <taxon>Insecta</taxon>
        <taxon>Pterygota</taxon>
        <taxon>Neoptera</taxon>
        <taxon>Endopterygota</taxon>
        <taxon>Coleoptera</taxon>
        <taxon>Polyphaga</taxon>
        <taxon>Cucujiformia</taxon>
        <taxon>Chrysomeloidea</taxon>
        <taxon>Cerambycidae</taxon>
        <taxon>Lamiinae</taxon>
        <taxon>Acanthocinini</taxon>
        <taxon>Exocentrus</taxon>
    </lineage>
</organism>
<dbReference type="SMART" id="SM00360">
    <property type="entry name" value="RRM"/>
    <property type="match status" value="1"/>
</dbReference>
<feature type="compositionally biased region" description="Polar residues" evidence="3">
    <location>
        <begin position="51"/>
        <end position="60"/>
    </location>
</feature>
<keyword evidence="6" id="KW-1185">Reference proteome</keyword>
<feature type="compositionally biased region" description="Basic and acidic residues" evidence="3">
    <location>
        <begin position="300"/>
        <end position="312"/>
    </location>
</feature>
<dbReference type="InterPro" id="IPR000504">
    <property type="entry name" value="RRM_dom"/>
</dbReference>
<reference evidence="5 6" key="1">
    <citation type="journal article" date="2023" name="Insect Mol. Biol.">
        <title>Genome sequencing provides insights into the evolution of gene families encoding plant cell wall-degrading enzymes in longhorned beetles.</title>
        <authorList>
            <person name="Shin N.R."/>
            <person name="Okamura Y."/>
            <person name="Kirsch R."/>
            <person name="Pauchet Y."/>
        </authorList>
    </citation>
    <scope>NUCLEOTIDE SEQUENCE [LARGE SCALE GENOMIC DNA]</scope>
    <source>
        <strain evidence="5">EAD_L_NR</strain>
    </source>
</reference>
<dbReference type="InterPro" id="IPR034257">
    <property type="entry name" value="Acinus_RRM"/>
</dbReference>
<protein>
    <recommendedName>
        <fullName evidence="4">RRM domain-containing protein</fullName>
    </recommendedName>
</protein>
<dbReference type="GO" id="GO:0003723">
    <property type="term" value="F:RNA binding"/>
    <property type="evidence" value="ECO:0007669"/>
    <property type="project" value="UniProtKB-UniRule"/>
</dbReference>
<feature type="compositionally biased region" description="Basic and acidic residues" evidence="3">
    <location>
        <begin position="770"/>
        <end position="788"/>
    </location>
</feature>
<feature type="compositionally biased region" description="Polar residues" evidence="3">
    <location>
        <begin position="158"/>
        <end position="206"/>
    </location>
</feature>
<dbReference type="PANTHER" id="PTHR46589:SF1">
    <property type="entry name" value="APOPTOTIC CHROMATIN CONDENSATION INDUCER IN THE NUCLEUS"/>
    <property type="match status" value="1"/>
</dbReference>
<feature type="compositionally biased region" description="Basic residues" evidence="3">
    <location>
        <begin position="24"/>
        <end position="35"/>
    </location>
</feature>
<feature type="region of interest" description="Disordered" evidence="3">
    <location>
        <begin position="634"/>
        <end position="729"/>
    </location>
</feature>
<sequence length="794" mass="90212">MRRKSSRTTRNPSPEKTKSEPPRRSRRQSARRSKRASSGSSEDSDDAPAGINNSIPVTENSESDIKVKSVEESSETVINSNKEQDEASVEYTASLQNSEGQISVCADEQNVELSKGDRDSEGEGIEDMEEKKNKGKSKDNKTNFEPSSTIVEPETENENVQGTPQSPSNDNADTENVIQNVNDTTKSDTEAQGNVGNEETIVTPTESLPGKQPEEDFVSEYTQVTESAAELIQPNSQNKNSGNEERSTTPELRSSNRSTAPVEASETSGGDKELKSVKENDDNGSYNSSPPKKKITLRRSPPEYKEVAKDAPADSPPVTVRRTSLSDDNKKIEEKKPSKKITLKRHTTEESNTSEVCLDNKRVSRSMSSEAAEKRKSFCAVDEEKGRSEKGSSSLDVTKPPSKRIKLIRSLSRDTADEEERAKRIASRRNKWGRSDWLNKLTSSFYNIDVDSIKIVCPTLEFLNENEINLESIPRERLKSETEHKRKVSIDNKSDDSDRPEYEKQTSEDSSGEVKTETNPNIIAMNRKISIVDDTASKLRPPPSPAKNPTSSVLFITNLVRPFTVKQLKELLERTGKIKEDGFWTDRIKSKCYVQYESEEEAEATRDALHGVHWPIGNGKKLVIDYATVEDLEKAKNPAPPPVVHHETLPEKENREPDRDDVVLKERDREERKKRDLPVREWDVGKEESRKRFSKSRSRSRERARKHSRRSYTPEGYFNSKKHRKADDAVPQKLMDDLFLKTKATPSIYWQPLSPEEIATKQQQRLVRMEEHKRRIEETRGRLRDNRRGPFRRR</sequence>
<feature type="compositionally biased region" description="Polar residues" evidence="3">
    <location>
        <begin position="249"/>
        <end position="259"/>
    </location>
</feature>
<name>A0AAV8W393_9CUCU</name>
<dbReference type="SUPFAM" id="SSF54928">
    <property type="entry name" value="RNA-binding domain, RBD"/>
    <property type="match status" value="1"/>
</dbReference>
<feature type="compositionally biased region" description="Basic and acidic residues" evidence="3">
    <location>
        <begin position="324"/>
        <end position="336"/>
    </location>
</feature>
<dbReference type="PROSITE" id="PS50102">
    <property type="entry name" value="RRM"/>
    <property type="match status" value="1"/>
</dbReference>
<feature type="region of interest" description="Disordered" evidence="3">
    <location>
        <begin position="478"/>
        <end position="520"/>
    </location>
</feature>
<dbReference type="PANTHER" id="PTHR46589">
    <property type="entry name" value="APOPTOTIC CHROMATIN CONDENSATION INDUCER IN THE NUCLEUS"/>
    <property type="match status" value="1"/>
</dbReference>
<dbReference type="GO" id="GO:0071011">
    <property type="term" value="C:precatalytic spliceosome"/>
    <property type="evidence" value="ECO:0007669"/>
    <property type="project" value="TreeGrafter"/>
</dbReference>
<gene>
    <name evidence="5" type="ORF">NQ315_015762</name>
</gene>
<evidence type="ECO:0000256" key="2">
    <source>
        <dbReference type="PROSITE-ProRule" id="PRU00176"/>
    </source>
</evidence>
<feature type="compositionally biased region" description="Basic and acidic residues" evidence="3">
    <location>
        <begin position="478"/>
        <end position="516"/>
    </location>
</feature>
<dbReference type="Pfam" id="PF16294">
    <property type="entry name" value="RSB_motif"/>
    <property type="match status" value="1"/>
</dbReference>
<dbReference type="CDD" id="cd12432">
    <property type="entry name" value="RRM_ACINU"/>
    <property type="match status" value="1"/>
</dbReference>
<dbReference type="AlphaFoldDB" id="A0AAV8W393"/>
<feature type="compositionally biased region" description="Basic residues" evidence="3">
    <location>
        <begin position="692"/>
        <end position="710"/>
    </location>
</feature>